<dbReference type="AlphaFoldDB" id="A0AAU8CX24"/>
<name>A0AAU8CX24_9HYPH</name>
<feature type="domain" description="Mannitol dehydrogenase N-terminal" evidence="3">
    <location>
        <begin position="30"/>
        <end position="276"/>
    </location>
</feature>
<accession>A0AAU8CX24</accession>
<dbReference type="InterPro" id="IPR023027">
    <property type="entry name" value="Mannitol_DH_CS"/>
</dbReference>
<keyword evidence="1 5" id="KW-0560">Oxidoreductase</keyword>
<organism evidence="5">
    <name type="scientific">Mesorhizobium sp. WSM2240</name>
    <dbReference type="NCBI Taxonomy" id="3228851"/>
    <lineage>
        <taxon>Bacteria</taxon>
        <taxon>Pseudomonadati</taxon>
        <taxon>Pseudomonadota</taxon>
        <taxon>Alphaproteobacteria</taxon>
        <taxon>Hyphomicrobiales</taxon>
        <taxon>Phyllobacteriaceae</taxon>
        <taxon>Mesorhizobium</taxon>
    </lineage>
</organism>
<sequence length="491" mass="51757">MGERLSNATLKGLPATVQKPAYDRAAVAPGIVHLGVGAFHRAHQAVYVDDCLGSGETGWGIIGASLRSADTRDALEPQDELYTLAVRSGEAESLRVVGSILSLLVAPENPAALLDVMADPRTRIITLTVTEKAYLRNAAGDLDAAHPDVVADLANPGAPRTVHGFLLEALVRRRAAGAAPFTVLCCDNLPANGATLRRLLIQFAELRGAGLARFVRDEVAFPSSMVDRIVPATTDADRDRVAVELGAADAWPVMTEPFCQWVVEDDFPAGRPAWEKFGVTMVCDVTPFEDMKLRLLNGSHSAIAYLGLLSGHETVAAAFADPAIRKFVDGLWAEAIPTLPEGGGLDPQAYTGELSVRFANTALAHRTAQIANDGSQKLPQRIVASALERAAAGAPADHLMLAVAAWIAAAEARGDALPAGHFTDPLDNGLSAIFSRKLSARESVDAVFDLVGFAKGLTHRGQLAEITAAHLETLRSKGPAAAMASLDGVRS</sequence>
<evidence type="ECO:0000256" key="1">
    <source>
        <dbReference type="ARBA" id="ARBA00023002"/>
    </source>
</evidence>
<evidence type="ECO:0000313" key="5">
    <source>
        <dbReference type="EMBL" id="XCG51345.1"/>
    </source>
</evidence>
<dbReference type="InterPro" id="IPR008927">
    <property type="entry name" value="6-PGluconate_DH-like_C_sf"/>
</dbReference>
<dbReference type="Pfam" id="PF01232">
    <property type="entry name" value="Mannitol_dh"/>
    <property type="match status" value="1"/>
</dbReference>
<dbReference type="SUPFAM" id="SSF51735">
    <property type="entry name" value="NAD(P)-binding Rossmann-fold domains"/>
    <property type="match status" value="1"/>
</dbReference>
<keyword evidence="2" id="KW-0520">NAD</keyword>
<evidence type="ECO:0000259" key="4">
    <source>
        <dbReference type="Pfam" id="PF08125"/>
    </source>
</evidence>
<dbReference type="GO" id="GO:0019594">
    <property type="term" value="P:mannitol metabolic process"/>
    <property type="evidence" value="ECO:0007669"/>
    <property type="project" value="InterPro"/>
</dbReference>
<evidence type="ECO:0000256" key="2">
    <source>
        <dbReference type="ARBA" id="ARBA00023027"/>
    </source>
</evidence>
<dbReference type="InterPro" id="IPR013328">
    <property type="entry name" value="6PGD_dom2"/>
</dbReference>
<dbReference type="EC" id="1.1.1.-" evidence="5"/>
<reference evidence="5" key="1">
    <citation type="submission" date="2024-06" db="EMBL/GenBank/DDBJ databases">
        <title>Mesorhizobium karijinii sp. nov., a symbiont of the iconic Swainsona formosa from arid Australia.</title>
        <authorList>
            <person name="Hill Y.J."/>
            <person name="Watkin E.L.J."/>
            <person name="O'Hara G.W."/>
            <person name="Terpolilli J."/>
            <person name="Tye M.L."/>
            <person name="Kohlmeier M.G."/>
        </authorList>
    </citation>
    <scope>NUCLEOTIDE SEQUENCE</scope>
    <source>
        <strain evidence="5">WSM2240</strain>
    </source>
</reference>
<dbReference type="PRINTS" id="PR00084">
    <property type="entry name" value="MTLDHDRGNASE"/>
</dbReference>
<dbReference type="Gene3D" id="3.40.50.720">
    <property type="entry name" value="NAD(P)-binding Rossmann-like Domain"/>
    <property type="match status" value="1"/>
</dbReference>
<dbReference type="PANTHER" id="PTHR43362:SF1">
    <property type="entry name" value="MANNITOL DEHYDROGENASE 2-RELATED"/>
    <property type="match status" value="1"/>
</dbReference>
<dbReference type="InterPro" id="IPR050988">
    <property type="entry name" value="Mannitol_DH/Oxidoreductase"/>
</dbReference>
<dbReference type="PROSITE" id="PS00974">
    <property type="entry name" value="MANNITOL_DHGENASE"/>
    <property type="match status" value="1"/>
</dbReference>
<dbReference type="Gene3D" id="1.10.1040.10">
    <property type="entry name" value="N-(1-d-carboxylethyl)-l-norvaline Dehydrogenase, domain 2"/>
    <property type="match status" value="1"/>
</dbReference>
<gene>
    <name evidence="5" type="ORF">ABVK50_13095</name>
</gene>
<dbReference type="InterPro" id="IPR036291">
    <property type="entry name" value="NAD(P)-bd_dom_sf"/>
</dbReference>
<dbReference type="RefSeq" id="WP_353641148.1">
    <property type="nucleotide sequence ID" value="NZ_CP159253.1"/>
</dbReference>
<dbReference type="InterPro" id="IPR000669">
    <property type="entry name" value="Mannitol_DH"/>
</dbReference>
<evidence type="ECO:0000259" key="3">
    <source>
        <dbReference type="Pfam" id="PF01232"/>
    </source>
</evidence>
<proteinExistence type="predicted"/>
<dbReference type="PANTHER" id="PTHR43362">
    <property type="entry name" value="MANNITOL DEHYDROGENASE DSF1-RELATED"/>
    <property type="match status" value="1"/>
</dbReference>
<protein>
    <submittedName>
        <fullName evidence="5">Mannitol dehydrogenase family protein</fullName>
        <ecNumber evidence="5">1.1.1.-</ecNumber>
    </submittedName>
</protein>
<dbReference type="Pfam" id="PF08125">
    <property type="entry name" value="Mannitol_dh_C"/>
    <property type="match status" value="1"/>
</dbReference>
<feature type="domain" description="Mannitol dehydrogenase C-terminal" evidence="4">
    <location>
        <begin position="284"/>
        <end position="473"/>
    </location>
</feature>
<dbReference type="InterPro" id="IPR013131">
    <property type="entry name" value="Mannitol_DH_N"/>
</dbReference>
<dbReference type="SUPFAM" id="SSF48179">
    <property type="entry name" value="6-phosphogluconate dehydrogenase C-terminal domain-like"/>
    <property type="match status" value="1"/>
</dbReference>
<dbReference type="GO" id="GO:0016616">
    <property type="term" value="F:oxidoreductase activity, acting on the CH-OH group of donors, NAD or NADP as acceptor"/>
    <property type="evidence" value="ECO:0007669"/>
    <property type="project" value="TreeGrafter"/>
</dbReference>
<dbReference type="InterPro" id="IPR013118">
    <property type="entry name" value="Mannitol_DH_C"/>
</dbReference>
<dbReference type="EMBL" id="CP159253">
    <property type="protein sequence ID" value="XCG51345.1"/>
    <property type="molecule type" value="Genomic_DNA"/>
</dbReference>